<accession>A0A0T9URD5</accession>
<reference evidence="1 3" key="2">
    <citation type="submission" date="2015-03" db="EMBL/GenBank/DDBJ databases">
        <authorList>
            <consortium name="Pathogen Informatics"/>
            <person name="Murphy D."/>
        </authorList>
    </citation>
    <scope>NUCLEOTIDE SEQUENCE [LARGE SCALE GENOMIC DNA]</scope>
    <source>
        <strain evidence="1 3">IP08791</strain>
    </source>
</reference>
<dbReference type="EMBL" id="CQEJ01000024">
    <property type="protein sequence ID" value="CNL60917.1"/>
    <property type="molecule type" value="Genomic_DNA"/>
</dbReference>
<evidence type="ECO:0000313" key="1">
    <source>
        <dbReference type="EMBL" id="CNL43823.1"/>
    </source>
</evidence>
<evidence type="ECO:0000313" key="4">
    <source>
        <dbReference type="Proteomes" id="UP000041595"/>
    </source>
</evidence>
<dbReference type="Proteomes" id="UP000041595">
    <property type="component" value="Unassembled WGS sequence"/>
</dbReference>
<gene>
    <name evidence="2" type="ORF">ERS137965_03506</name>
    <name evidence="1" type="ORF">ERS137966_03240</name>
</gene>
<proteinExistence type="predicted"/>
<protein>
    <submittedName>
        <fullName evidence="2">Uncharacterized protein</fullName>
    </submittedName>
</protein>
<evidence type="ECO:0000313" key="3">
    <source>
        <dbReference type="Proteomes" id="UP000038647"/>
    </source>
</evidence>
<name>A0A0T9URD5_YERAL</name>
<reference evidence="2 4" key="1">
    <citation type="submission" date="2015-03" db="EMBL/GenBank/DDBJ databases">
        <authorList>
            <person name="Murphy D."/>
        </authorList>
    </citation>
    <scope>NUCLEOTIDE SEQUENCE [LARGE SCALE GENOMIC DNA]</scope>
    <source>
        <strain evidence="2 4">IP06005</strain>
    </source>
</reference>
<dbReference type="AlphaFoldDB" id="A0A0T9URD5"/>
<dbReference type="Proteomes" id="UP000038647">
    <property type="component" value="Unassembled WGS sequence"/>
</dbReference>
<organism evidence="2 4">
    <name type="scientific">Yersinia aldovae</name>
    <dbReference type="NCBI Taxonomy" id="29483"/>
    <lineage>
        <taxon>Bacteria</taxon>
        <taxon>Pseudomonadati</taxon>
        <taxon>Pseudomonadota</taxon>
        <taxon>Gammaproteobacteria</taxon>
        <taxon>Enterobacterales</taxon>
        <taxon>Yersiniaceae</taxon>
        <taxon>Yersinia</taxon>
    </lineage>
</organism>
<sequence length="29" mass="3535">MLELLSSYDSYRPHGEMQLTWVTFIIKYL</sequence>
<dbReference type="EMBL" id="CQEH01000016">
    <property type="protein sequence ID" value="CNL43823.1"/>
    <property type="molecule type" value="Genomic_DNA"/>
</dbReference>
<evidence type="ECO:0000313" key="2">
    <source>
        <dbReference type="EMBL" id="CNL60917.1"/>
    </source>
</evidence>
<keyword evidence="3" id="KW-1185">Reference proteome</keyword>